<evidence type="ECO:0000313" key="2">
    <source>
        <dbReference type="Proteomes" id="UP001642540"/>
    </source>
</evidence>
<accession>A0ABP1R107</accession>
<reference evidence="1 2" key="1">
    <citation type="submission" date="2024-08" db="EMBL/GenBank/DDBJ databases">
        <authorList>
            <person name="Cucini C."/>
            <person name="Frati F."/>
        </authorList>
    </citation>
    <scope>NUCLEOTIDE SEQUENCE [LARGE SCALE GENOMIC DNA]</scope>
</reference>
<keyword evidence="2" id="KW-1185">Reference proteome</keyword>
<protein>
    <submittedName>
        <fullName evidence="1">Uncharacterized protein</fullName>
    </submittedName>
</protein>
<dbReference type="PANTHER" id="PTHR11610:SF173">
    <property type="entry name" value="LIPASE DOMAIN-CONTAINING PROTEIN-RELATED"/>
    <property type="match status" value="1"/>
</dbReference>
<dbReference type="EMBL" id="CAXLJM020000053">
    <property type="protein sequence ID" value="CAL8116606.1"/>
    <property type="molecule type" value="Genomic_DNA"/>
</dbReference>
<evidence type="ECO:0000313" key="1">
    <source>
        <dbReference type="EMBL" id="CAL8116606.1"/>
    </source>
</evidence>
<comment type="caution">
    <text evidence="1">The sequence shown here is derived from an EMBL/GenBank/DDBJ whole genome shotgun (WGS) entry which is preliminary data.</text>
</comment>
<proteinExistence type="predicted"/>
<gene>
    <name evidence="1" type="ORF">ODALV1_LOCUS17350</name>
</gene>
<name>A0ABP1R107_9HEXA</name>
<dbReference type="SUPFAM" id="SSF53474">
    <property type="entry name" value="alpha/beta-Hydrolases"/>
    <property type="match status" value="1"/>
</dbReference>
<dbReference type="Gene3D" id="3.40.50.1820">
    <property type="entry name" value="alpha/beta hydrolase"/>
    <property type="match status" value="1"/>
</dbReference>
<dbReference type="PANTHER" id="PTHR11610">
    <property type="entry name" value="LIPASE"/>
    <property type="match status" value="1"/>
</dbReference>
<dbReference type="InterPro" id="IPR029058">
    <property type="entry name" value="AB_hydrolase_fold"/>
</dbReference>
<organism evidence="1 2">
    <name type="scientific">Orchesella dallaii</name>
    <dbReference type="NCBI Taxonomy" id="48710"/>
    <lineage>
        <taxon>Eukaryota</taxon>
        <taxon>Metazoa</taxon>
        <taxon>Ecdysozoa</taxon>
        <taxon>Arthropoda</taxon>
        <taxon>Hexapoda</taxon>
        <taxon>Collembola</taxon>
        <taxon>Entomobryomorpha</taxon>
        <taxon>Entomobryoidea</taxon>
        <taxon>Orchesellidae</taxon>
        <taxon>Orchesellinae</taxon>
        <taxon>Orchesella</taxon>
    </lineage>
</organism>
<dbReference type="InterPro" id="IPR000734">
    <property type="entry name" value="TAG_lipase"/>
</dbReference>
<sequence length="242" mass="27003">MDYTDDIILNTEPRNRYEVPIQYATSREDAENLLKNMSASGELQGRFWLTDFLFSTDNSEEGKKDRQKQIRYLHKNRNNKWKEININTLDGDGNWNKRRKLKVLIHGFTSDTDKTAKELIKAQYIFKLGEGPLFNDDGSLPSDTSKVLDKSDADFVDILHCNMGSIVTSLGGALGSTVVAGTVDFYLLACSHQTSVAYFIESINNPVLACPCADWESYTSGNCTCTADTGGTFMGDGSSERF</sequence>
<dbReference type="Proteomes" id="UP001642540">
    <property type="component" value="Unassembled WGS sequence"/>
</dbReference>